<dbReference type="InParanoid" id="A0A7J7DAV4"/>
<dbReference type="Proteomes" id="UP000593562">
    <property type="component" value="Unassembled WGS sequence"/>
</dbReference>
<dbReference type="GO" id="GO:0045893">
    <property type="term" value="P:positive regulation of DNA-templated transcription"/>
    <property type="evidence" value="ECO:0007669"/>
    <property type="project" value="TreeGrafter"/>
</dbReference>
<dbReference type="InterPro" id="IPR001356">
    <property type="entry name" value="HD"/>
</dbReference>
<evidence type="ECO:0000259" key="12">
    <source>
        <dbReference type="PROSITE" id="PS50071"/>
    </source>
</evidence>
<keyword evidence="2 9" id="KW-0805">Transcription regulation</keyword>
<dbReference type="CDD" id="cd00086">
    <property type="entry name" value="homeodomain"/>
    <property type="match status" value="1"/>
</dbReference>
<evidence type="ECO:0000256" key="7">
    <source>
        <dbReference type="PROSITE-ProRule" id="PRU00108"/>
    </source>
</evidence>
<dbReference type="InterPro" id="IPR003106">
    <property type="entry name" value="Leu_zip_homeo"/>
</dbReference>
<evidence type="ECO:0000256" key="5">
    <source>
        <dbReference type="ARBA" id="ARBA00023163"/>
    </source>
</evidence>
<comment type="function">
    <text evidence="9">Transcription factor.</text>
</comment>
<dbReference type="Pfam" id="PF02183">
    <property type="entry name" value="HALZ"/>
    <property type="match status" value="1"/>
</dbReference>
<keyword evidence="10" id="KW-0175">Coiled coil</keyword>
<organism evidence="13 14">
    <name type="scientific">Tripterygium wilfordii</name>
    <name type="common">Thunder God vine</name>
    <dbReference type="NCBI Taxonomy" id="458696"/>
    <lineage>
        <taxon>Eukaryota</taxon>
        <taxon>Viridiplantae</taxon>
        <taxon>Streptophyta</taxon>
        <taxon>Embryophyta</taxon>
        <taxon>Tracheophyta</taxon>
        <taxon>Spermatophyta</taxon>
        <taxon>Magnoliopsida</taxon>
        <taxon>eudicotyledons</taxon>
        <taxon>Gunneridae</taxon>
        <taxon>Pentapetalae</taxon>
        <taxon>rosids</taxon>
        <taxon>fabids</taxon>
        <taxon>Celastrales</taxon>
        <taxon>Celastraceae</taxon>
        <taxon>Tripterygium</taxon>
    </lineage>
</organism>
<dbReference type="GO" id="GO:0043565">
    <property type="term" value="F:sequence-specific DNA binding"/>
    <property type="evidence" value="ECO:0007669"/>
    <property type="project" value="InterPro"/>
</dbReference>
<evidence type="ECO:0000256" key="8">
    <source>
        <dbReference type="RuleBase" id="RU000682"/>
    </source>
</evidence>
<dbReference type="InterPro" id="IPR000047">
    <property type="entry name" value="HTH_motif"/>
</dbReference>
<dbReference type="Pfam" id="PF00046">
    <property type="entry name" value="Homeodomain"/>
    <property type="match status" value="1"/>
</dbReference>
<gene>
    <name evidence="13" type="ORF">HS088_TW08G00023</name>
</gene>
<dbReference type="PRINTS" id="PR00031">
    <property type="entry name" value="HTHREPRESSR"/>
</dbReference>
<comment type="caution">
    <text evidence="13">The sequence shown here is derived from an EMBL/GenBank/DDBJ whole genome shotgun (WGS) entry which is preliminary data.</text>
</comment>
<protein>
    <recommendedName>
        <fullName evidence="9">Homeobox-leucine zipper protein</fullName>
    </recommendedName>
    <alternativeName>
        <fullName evidence="9">HD-ZIP protein</fullName>
    </alternativeName>
    <alternativeName>
        <fullName evidence="9">Homeodomain transcription factor</fullName>
    </alternativeName>
</protein>
<accession>A0A7J7DAV4</accession>
<feature type="DNA-binding region" description="Homeobox" evidence="7">
    <location>
        <begin position="24"/>
        <end position="83"/>
    </location>
</feature>
<dbReference type="GO" id="GO:0005634">
    <property type="term" value="C:nucleus"/>
    <property type="evidence" value="ECO:0007669"/>
    <property type="project" value="UniProtKB-SubCell"/>
</dbReference>
<evidence type="ECO:0000256" key="10">
    <source>
        <dbReference type="SAM" id="Coils"/>
    </source>
</evidence>
<dbReference type="PROSITE" id="PS50071">
    <property type="entry name" value="HOMEOBOX_2"/>
    <property type="match status" value="1"/>
</dbReference>
<feature type="domain" description="Homeobox" evidence="12">
    <location>
        <begin position="22"/>
        <end position="82"/>
    </location>
</feature>
<comment type="similarity">
    <text evidence="6 9">Belongs to the HD-ZIP homeobox family. Class I subfamily.</text>
</comment>
<feature type="compositionally biased region" description="Basic residues" evidence="11">
    <location>
        <begin position="20"/>
        <end position="29"/>
    </location>
</feature>
<dbReference type="GO" id="GO:0000981">
    <property type="term" value="F:DNA-binding transcription factor activity, RNA polymerase II-specific"/>
    <property type="evidence" value="ECO:0007669"/>
    <property type="project" value="UniProtKB-UniRule"/>
</dbReference>
<evidence type="ECO:0000256" key="2">
    <source>
        <dbReference type="ARBA" id="ARBA00023015"/>
    </source>
</evidence>
<evidence type="ECO:0000256" key="4">
    <source>
        <dbReference type="ARBA" id="ARBA00023155"/>
    </source>
</evidence>
<evidence type="ECO:0000313" key="14">
    <source>
        <dbReference type="Proteomes" id="UP000593562"/>
    </source>
</evidence>
<feature type="coiled-coil region" evidence="10">
    <location>
        <begin position="74"/>
        <end position="122"/>
    </location>
</feature>
<dbReference type="AlphaFoldDB" id="A0A7J7DAV4"/>
<keyword evidence="4 7" id="KW-0371">Homeobox</keyword>
<dbReference type="SMART" id="SM00389">
    <property type="entry name" value="HOX"/>
    <property type="match status" value="1"/>
</dbReference>
<proteinExistence type="inferred from homology"/>
<evidence type="ECO:0000256" key="9">
    <source>
        <dbReference type="RuleBase" id="RU369038"/>
    </source>
</evidence>
<evidence type="ECO:0000256" key="6">
    <source>
        <dbReference type="ARBA" id="ARBA00025748"/>
    </source>
</evidence>
<feature type="region of interest" description="Disordered" evidence="11">
    <location>
        <begin position="1"/>
        <end position="31"/>
    </location>
</feature>
<keyword evidence="3 7" id="KW-0238">DNA-binding</keyword>
<name>A0A7J7DAV4_TRIWF</name>
<reference evidence="13 14" key="1">
    <citation type="journal article" date="2020" name="Nat. Commun.">
        <title>Genome of Tripterygium wilfordii and identification of cytochrome P450 involved in triptolide biosynthesis.</title>
        <authorList>
            <person name="Tu L."/>
            <person name="Su P."/>
            <person name="Zhang Z."/>
            <person name="Gao L."/>
            <person name="Wang J."/>
            <person name="Hu T."/>
            <person name="Zhou J."/>
            <person name="Zhang Y."/>
            <person name="Zhao Y."/>
            <person name="Liu Y."/>
            <person name="Song Y."/>
            <person name="Tong Y."/>
            <person name="Lu Y."/>
            <person name="Yang J."/>
            <person name="Xu C."/>
            <person name="Jia M."/>
            <person name="Peters R.J."/>
            <person name="Huang L."/>
            <person name="Gao W."/>
        </authorList>
    </citation>
    <scope>NUCLEOTIDE SEQUENCE [LARGE SCALE GENOMIC DNA]</scope>
    <source>
        <strain evidence="14">cv. XIE 37</strain>
        <tissue evidence="13">Leaf</tissue>
    </source>
</reference>
<comment type="subcellular location">
    <subcellularLocation>
        <location evidence="1 7 8">Nucleus</location>
    </subcellularLocation>
</comment>
<dbReference type="SUPFAM" id="SSF46689">
    <property type="entry name" value="Homeodomain-like"/>
    <property type="match status" value="1"/>
</dbReference>
<dbReference type="Gene3D" id="1.10.10.60">
    <property type="entry name" value="Homeodomain-like"/>
    <property type="match status" value="1"/>
</dbReference>
<sequence length="191" mass="22268">MEEGREQTQTSYCSNEMKMNNKKKNKGKPRFSDEQIRLLESIFKSEAKLEPRKKVEVARKVGLEPRQVGIWFQNKRARFKSKQLEQEYTTLRAQYETLASQFQSLEMERQTLLSQLHKLSKTLDESHDIGHTSKNNKCETDDDQVVVEGHDHLKMGSREDNPENCYYSFEPGGGGLLDISCNNSKWLDFWA</sequence>
<keyword evidence="14" id="KW-1185">Reference proteome</keyword>
<dbReference type="InterPro" id="IPR009057">
    <property type="entry name" value="Homeodomain-like_sf"/>
</dbReference>
<evidence type="ECO:0000313" key="13">
    <source>
        <dbReference type="EMBL" id="KAF5743441.1"/>
    </source>
</evidence>
<keyword evidence="7 8" id="KW-0539">Nucleus</keyword>
<dbReference type="InterPro" id="IPR045224">
    <property type="entry name" value="HDZip_class_I_plant"/>
</dbReference>
<dbReference type="OrthoDB" id="6159439at2759"/>
<evidence type="ECO:0000256" key="1">
    <source>
        <dbReference type="ARBA" id="ARBA00004123"/>
    </source>
</evidence>
<keyword evidence="5 9" id="KW-0804">Transcription</keyword>
<evidence type="ECO:0000256" key="3">
    <source>
        <dbReference type="ARBA" id="ARBA00023125"/>
    </source>
</evidence>
<evidence type="ECO:0000256" key="11">
    <source>
        <dbReference type="SAM" id="MobiDB-lite"/>
    </source>
</evidence>
<dbReference type="PANTHER" id="PTHR24326:SF122">
    <property type="entry name" value="HOMEOBOX-LEUCINE ZIPPER PROTEIN HOX6"/>
    <property type="match status" value="1"/>
</dbReference>
<dbReference type="PANTHER" id="PTHR24326">
    <property type="entry name" value="HOMEOBOX-LEUCINE ZIPPER PROTEIN"/>
    <property type="match status" value="1"/>
</dbReference>
<dbReference type="EMBL" id="JAAARO010000008">
    <property type="protein sequence ID" value="KAF5743441.1"/>
    <property type="molecule type" value="Genomic_DNA"/>
</dbReference>